<name>A0A4D8Q3P9_AZOBR</name>
<dbReference type="Proteomes" id="UP000298596">
    <property type="component" value="Plasmid p2"/>
</dbReference>
<feature type="transmembrane region" description="Helical" evidence="4">
    <location>
        <begin position="369"/>
        <end position="386"/>
    </location>
</feature>
<feature type="transmembrane region" description="Helical" evidence="4">
    <location>
        <begin position="207"/>
        <end position="225"/>
    </location>
</feature>
<dbReference type="InterPro" id="IPR047200">
    <property type="entry name" value="MFS_YcaD-like"/>
</dbReference>
<feature type="transmembrane region" description="Helical" evidence="4">
    <location>
        <begin position="110"/>
        <end position="130"/>
    </location>
</feature>
<keyword evidence="3 4" id="KW-0472">Membrane</keyword>
<dbReference type="GO" id="GO:0022857">
    <property type="term" value="F:transmembrane transporter activity"/>
    <property type="evidence" value="ECO:0007669"/>
    <property type="project" value="InterPro"/>
</dbReference>
<feature type="domain" description="Major facilitator superfamily (MFS) profile" evidence="5">
    <location>
        <begin position="207"/>
        <end position="398"/>
    </location>
</feature>
<evidence type="ECO:0000256" key="2">
    <source>
        <dbReference type="ARBA" id="ARBA00022989"/>
    </source>
</evidence>
<dbReference type="PROSITE" id="PS50850">
    <property type="entry name" value="MFS"/>
    <property type="match status" value="1"/>
</dbReference>
<reference evidence="6 7" key="1">
    <citation type="submission" date="2018-09" db="EMBL/GenBank/DDBJ databases">
        <title>Whole genome based analysis of evolution and adaptive divergence in Indian and Brazilian strains of Azospirillum brasilense.</title>
        <authorList>
            <person name="Singh C."/>
            <person name="Tripathi A.K."/>
        </authorList>
    </citation>
    <scope>NUCLEOTIDE SEQUENCE [LARGE SCALE GENOMIC DNA]</scope>
    <source>
        <strain evidence="6 7">MTCC4036</strain>
        <plasmid evidence="6 7">p2</plasmid>
    </source>
</reference>
<dbReference type="PANTHER" id="PTHR23521">
    <property type="entry name" value="TRANSPORTER MFS SUPERFAMILY"/>
    <property type="match status" value="1"/>
</dbReference>
<evidence type="ECO:0000259" key="5">
    <source>
        <dbReference type="PROSITE" id="PS50850"/>
    </source>
</evidence>
<keyword evidence="6" id="KW-0614">Plasmid</keyword>
<evidence type="ECO:0000313" key="6">
    <source>
        <dbReference type="EMBL" id="QCO05177.1"/>
    </source>
</evidence>
<organism evidence="6 7">
    <name type="scientific">Azospirillum brasilense</name>
    <dbReference type="NCBI Taxonomy" id="192"/>
    <lineage>
        <taxon>Bacteria</taxon>
        <taxon>Pseudomonadati</taxon>
        <taxon>Pseudomonadota</taxon>
        <taxon>Alphaproteobacteria</taxon>
        <taxon>Rhodospirillales</taxon>
        <taxon>Azospirillaceae</taxon>
        <taxon>Azospirillum</taxon>
    </lineage>
</organism>
<dbReference type="GO" id="GO:0005886">
    <property type="term" value="C:plasma membrane"/>
    <property type="evidence" value="ECO:0007669"/>
    <property type="project" value="TreeGrafter"/>
</dbReference>
<evidence type="ECO:0000313" key="7">
    <source>
        <dbReference type="Proteomes" id="UP000298596"/>
    </source>
</evidence>
<dbReference type="InterPro" id="IPR011701">
    <property type="entry name" value="MFS"/>
</dbReference>
<feature type="transmembrane region" description="Helical" evidence="4">
    <location>
        <begin position="49"/>
        <end position="69"/>
    </location>
</feature>
<evidence type="ECO:0000256" key="4">
    <source>
        <dbReference type="SAM" id="Phobius"/>
    </source>
</evidence>
<accession>A0A4D8Q3P9</accession>
<dbReference type="PANTHER" id="PTHR23521:SF3">
    <property type="entry name" value="MFS TRANSPORTER"/>
    <property type="match status" value="1"/>
</dbReference>
<feature type="transmembrane region" description="Helical" evidence="4">
    <location>
        <begin position="12"/>
        <end position="37"/>
    </location>
</feature>
<dbReference type="AlphaFoldDB" id="A0A4D8Q3P9"/>
<protein>
    <submittedName>
        <fullName evidence="6">MFS transporter</fullName>
    </submittedName>
</protein>
<proteinExistence type="predicted"/>
<dbReference type="SUPFAM" id="SSF103473">
    <property type="entry name" value="MFS general substrate transporter"/>
    <property type="match status" value="1"/>
</dbReference>
<feature type="transmembrane region" description="Helical" evidence="4">
    <location>
        <begin position="304"/>
        <end position="324"/>
    </location>
</feature>
<dbReference type="Gene3D" id="1.20.1250.20">
    <property type="entry name" value="MFS general substrate transporter like domains"/>
    <property type="match status" value="2"/>
</dbReference>
<feature type="transmembrane region" description="Helical" evidence="4">
    <location>
        <begin position="142"/>
        <end position="159"/>
    </location>
</feature>
<dbReference type="InterPro" id="IPR036259">
    <property type="entry name" value="MFS_trans_sf"/>
</dbReference>
<feature type="transmembrane region" description="Helical" evidence="4">
    <location>
        <begin position="272"/>
        <end position="292"/>
    </location>
</feature>
<evidence type="ECO:0000256" key="1">
    <source>
        <dbReference type="ARBA" id="ARBA00022692"/>
    </source>
</evidence>
<dbReference type="Pfam" id="PF07690">
    <property type="entry name" value="MFS_1"/>
    <property type="match status" value="2"/>
</dbReference>
<dbReference type="CDD" id="cd17477">
    <property type="entry name" value="MFS_YcaD_like"/>
    <property type="match status" value="1"/>
</dbReference>
<feature type="transmembrane region" description="Helical" evidence="4">
    <location>
        <begin position="231"/>
        <end position="260"/>
    </location>
</feature>
<feature type="transmembrane region" description="Helical" evidence="4">
    <location>
        <begin position="165"/>
        <end position="186"/>
    </location>
</feature>
<evidence type="ECO:0000256" key="3">
    <source>
        <dbReference type="ARBA" id="ARBA00023136"/>
    </source>
</evidence>
<geneLocation type="plasmid" evidence="6">
    <name>p2</name>
</geneLocation>
<keyword evidence="2 4" id="KW-1133">Transmembrane helix</keyword>
<keyword evidence="1 4" id="KW-0812">Transmembrane</keyword>
<feature type="transmembrane region" description="Helical" evidence="4">
    <location>
        <begin position="336"/>
        <end position="357"/>
    </location>
</feature>
<dbReference type="EMBL" id="CP032332">
    <property type="protein sequence ID" value="QCO05177.1"/>
    <property type="molecule type" value="Genomic_DNA"/>
</dbReference>
<feature type="transmembrane region" description="Helical" evidence="4">
    <location>
        <begin position="76"/>
        <end position="98"/>
    </location>
</feature>
<gene>
    <name evidence="6" type="ORF">D3867_24640</name>
</gene>
<sequence>MPHTTHRPPASPVTVLAALILGVCVIQVANGILQILLPLRLAEEAAPPLVVGAVASAYSVGFVLGCWAAPWMIRRVGGVWSFAAFGLLAAAATLLLNLLPDAQAWVGLRLLMGVSYVGMLTVAESGLAALSPPGSRGSVFSLYMIACKVAVIGGQMLLASPNLSALWLTVLAAGCYGLSLVPVAVVRPPASVAPKGPAPSPWQYVRRAPVAFAGCLMVGLCNTAVTGIGPAWLAGLALPAAGVALIMSGIQVGSVVLQWPIGRFSDRHDRRLVIFAVSGVATVAAFLIAAFANPPGGAAPQTVLLGLFTLWGSAALSLYAICVAHANDHVTVEETVPLASALLLAWALGAALGPLLATAAMEWFGHDALFVYVGVVSGGLTLFAGLRRLISGPFRAEP</sequence>
<dbReference type="InterPro" id="IPR020846">
    <property type="entry name" value="MFS_dom"/>
</dbReference>